<name>A0ABV7WH74_9MICO</name>
<dbReference type="Pfam" id="PF01230">
    <property type="entry name" value="HIT"/>
    <property type="match status" value="1"/>
</dbReference>
<sequence length="112" mass="11422">MADDCVFCRIVSGELPVELLYADEHVVAFADVAPKAEVHILVVPRRHVVDVVELADDPAALAALVRAGAALAAERADGAFRLVFNTGAAAGQSVFHAHGHVLAGAGASSGGL</sequence>
<dbReference type="PRINTS" id="PR00332">
    <property type="entry name" value="HISTRIAD"/>
</dbReference>
<evidence type="ECO:0000313" key="3">
    <source>
        <dbReference type="EMBL" id="MFC3687883.1"/>
    </source>
</evidence>
<dbReference type="PROSITE" id="PS51084">
    <property type="entry name" value="HIT_2"/>
    <property type="match status" value="1"/>
</dbReference>
<dbReference type="Proteomes" id="UP001595685">
    <property type="component" value="Unassembled WGS sequence"/>
</dbReference>
<feature type="short sequence motif" description="Histidine triad motif" evidence="1">
    <location>
        <begin position="96"/>
        <end position="100"/>
    </location>
</feature>
<dbReference type="InterPro" id="IPR011146">
    <property type="entry name" value="HIT-like"/>
</dbReference>
<organism evidence="3 4">
    <name type="scientific">Aquipuribacter hungaricus</name>
    <dbReference type="NCBI Taxonomy" id="545624"/>
    <lineage>
        <taxon>Bacteria</taxon>
        <taxon>Bacillati</taxon>
        <taxon>Actinomycetota</taxon>
        <taxon>Actinomycetes</taxon>
        <taxon>Micrococcales</taxon>
        <taxon>Intrasporangiaceae</taxon>
        <taxon>Aquipuribacter</taxon>
    </lineage>
</organism>
<protein>
    <submittedName>
        <fullName evidence="3">HIT domain-containing protein</fullName>
    </submittedName>
</protein>
<gene>
    <name evidence="3" type="ORF">ACFOLH_05955</name>
</gene>
<evidence type="ECO:0000259" key="2">
    <source>
        <dbReference type="PROSITE" id="PS51084"/>
    </source>
</evidence>
<evidence type="ECO:0000256" key="1">
    <source>
        <dbReference type="PROSITE-ProRule" id="PRU00464"/>
    </source>
</evidence>
<comment type="caution">
    <text evidence="3">The sequence shown here is derived from an EMBL/GenBank/DDBJ whole genome shotgun (WGS) entry which is preliminary data.</text>
</comment>
<keyword evidence="4" id="KW-1185">Reference proteome</keyword>
<dbReference type="Gene3D" id="3.30.428.10">
    <property type="entry name" value="HIT-like"/>
    <property type="match status" value="1"/>
</dbReference>
<dbReference type="InterPro" id="IPR001310">
    <property type="entry name" value="Histidine_triad_HIT"/>
</dbReference>
<dbReference type="RefSeq" id="WP_340295659.1">
    <property type="nucleotide sequence ID" value="NZ_JBBEOI010000275.1"/>
</dbReference>
<dbReference type="PANTHER" id="PTHR23089">
    <property type="entry name" value="HISTIDINE TRIAD HIT PROTEIN"/>
    <property type="match status" value="1"/>
</dbReference>
<reference evidence="4" key="1">
    <citation type="journal article" date="2019" name="Int. J. Syst. Evol. Microbiol.">
        <title>The Global Catalogue of Microorganisms (GCM) 10K type strain sequencing project: providing services to taxonomists for standard genome sequencing and annotation.</title>
        <authorList>
            <consortium name="The Broad Institute Genomics Platform"/>
            <consortium name="The Broad Institute Genome Sequencing Center for Infectious Disease"/>
            <person name="Wu L."/>
            <person name="Ma J."/>
        </authorList>
    </citation>
    <scope>NUCLEOTIDE SEQUENCE [LARGE SCALE GENOMIC DNA]</scope>
    <source>
        <strain evidence="4">NCAIM B.02333</strain>
    </source>
</reference>
<dbReference type="EMBL" id="JBHRWW010000003">
    <property type="protein sequence ID" value="MFC3687883.1"/>
    <property type="molecule type" value="Genomic_DNA"/>
</dbReference>
<dbReference type="InterPro" id="IPR036265">
    <property type="entry name" value="HIT-like_sf"/>
</dbReference>
<dbReference type="SUPFAM" id="SSF54197">
    <property type="entry name" value="HIT-like"/>
    <property type="match status" value="1"/>
</dbReference>
<feature type="domain" description="HIT" evidence="2">
    <location>
        <begin position="6"/>
        <end position="112"/>
    </location>
</feature>
<accession>A0ABV7WH74</accession>
<evidence type="ECO:0000313" key="4">
    <source>
        <dbReference type="Proteomes" id="UP001595685"/>
    </source>
</evidence>
<proteinExistence type="predicted"/>